<dbReference type="InterPro" id="IPR006311">
    <property type="entry name" value="TAT_signal"/>
</dbReference>
<dbReference type="KEGG" id="nmg:Nmag_1242"/>
<dbReference type="EMBL" id="CP001932">
    <property type="protein sequence ID" value="ADD04824.1"/>
    <property type="molecule type" value="Genomic_DNA"/>
</dbReference>
<dbReference type="OrthoDB" id="163320at2157"/>
<dbReference type="PATRIC" id="fig|547559.17.peg.3691"/>
<dbReference type="GeneID" id="8824074"/>
<evidence type="ECO:0000313" key="2">
    <source>
        <dbReference type="EMBL" id="ELY24490.1"/>
    </source>
</evidence>
<dbReference type="Proteomes" id="UP000011543">
    <property type="component" value="Unassembled WGS sequence"/>
</dbReference>
<dbReference type="STRING" id="547559.Nmag_1242"/>
<organism evidence="1 3">
    <name type="scientific">Natrialba magadii (strain ATCC 43099 / DSM 3394 / CCM 3739 / CIP 104546 / IAM 13178 / JCM 8861 / NBRC 102185 / NCIMB 2190 / MS3)</name>
    <name type="common">Natronobacterium magadii</name>
    <dbReference type="NCBI Taxonomy" id="547559"/>
    <lineage>
        <taxon>Archaea</taxon>
        <taxon>Methanobacteriati</taxon>
        <taxon>Methanobacteriota</taxon>
        <taxon>Stenosarchaea group</taxon>
        <taxon>Halobacteria</taxon>
        <taxon>Halobacteriales</taxon>
        <taxon>Natrialbaceae</taxon>
        <taxon>Natrialba</taxon>
    </lineage>
</organism>
<reference evidence="1" key="4">
    <citation type="submission" date="2016-09" db="EMBL/GenBank/DDBJ databases">
        <authorList>
            <person name="Pfeiffer F."/>
        </authorList>
    </citation>
    <scope>NUCLEOTIDE SEQUENCE</scope>
    <source>
        <strain evidence="1">ATCC 43099</strain>
    </source>
</reference>
<evidence type="ECO:0000313" key="3">
    <source>
        <dbReference type="Proteomes" id="UP000001879"/>
    </source>
</evidence>
<reference evidence="1 3" key="2">
    <citation type="journal article" date="2012" name="BMC Genomics">
        <title>A comparative genomics perspective on the genetic content of the alkaliphilic haloarchaeon Natrialba magadii ATCC 43099T.</title>
        <authorList>
            <person name="Siddaramappa S."/>
            <person name="Challacombe J.F."/>
            <person name="Decastro R.E."/>
            <person name="Pfeiffer F."/>
            <person name="Sastre D.E."/>
            <person name="Gimenez M.I."/>
            <person name="Paggi R.A."/>
            <person name="Detter J.C."/>
            <person name="Davenport K.W."/>
            <person name="Goodwin L.A."/>
            <person name="Kyrpides N."/>
            <person name="Tapia R."/>
            <person name="Pitluck S."/>
            <person name="Lucas S."/>
            <person name="Woyke T."/>
            <person name="Maupin-Furlow J.A."/>
        </authorList>
    </citation>
    <scope>NUCLEOTIDE SEQUENCE [LARGE SCALE GENOMIC DNA]</scope>
    <source>
        <strain evidence="1">ATCC 43099</strain>
        <strain evidence="3">ATCC 43099 / DSM 3394 / CCM 3739 / CIP 104546 / IAM 13178 / JCM 8861 / NBRC 102185 / NCIMB 2190 / MS3</strain>
    </source>
</reference>
<dbReference type="RefSeq" id="WP_004217142.1">
    <property type="nucleotide sequence ID" value="NC_013922.1"/>
</dbReference>
<dbReference type="eggNOG" id="arCOG09132">
    <property type="taxonomic scope" value="Archaea"/>
</dbReference>
<dbReference type="HOGENOM" id="CLU_793704_0_0_2"/>
<keyword evidence="3" id="KW-1185">Reference proteome</keyword>
<dbReference type="PaxDb" id="547559-Nmag_1242"/>
<sequence>MTPNRRTVLEFTGAIGLATTAAVGPADWLAADAAAQEDETDNEDDTDAYPEYSRWLTLEDDALEFVFVDWTAVGDEIQAELEGEVTEPAEEVPPEFEADPMVAPLSEALLSAYFYVALDLAQYRLGRILEAETFDSTVEDLLLTDRVFVATGEIDPDEIDAQVTAEADAEFLQQLERTDEIGAYDIYTPVDPEADVAVAVGTDAILVAEAVPAADDPLTALESAIQAADGETERATDDSETLAWLLEQEADGNNNGGVDVAVGQYGDPTDGLVDIDFEYDELEGAEGISSSFTVEDEETATGDFAAVIDDPDEAALEAVLGASGEDRSLEIDGDRVIATAIWREDLAIN</sequence>
<dbReference type="EMBL" id="AOHS01000058">
    <property type="protein sequence ID" value="ELY24490.1"/>
    <property type="molecule type" value="Genomic_DNA"/>
</dbReference>
<dbReference type="AlphaFoldDB" id="D3SS98"/>
<name>D3SS98_NATMM</name>
<proteinExistence type="predicted"/>
<dbReference type="PROSITE" id="PS51318">
    <property type="entry name" value="TAT"/>
    <property type="match status" value="1"/>
</dbReference>
<reference evidence="2 4" key="3">
    <citation type="journal article" date="2014" name="PLoS Genet.">
        <title>Phylogenetically driven sequencing of extremely halophilic archaea reveals strategies for static and dynamic osmo-response.</title>
        <authorList>
            <person name="Becker E.A."/>
            <person name="Seitzer P.M."/>
            <person name="Tritt A."/>
            <person name="Larsen D."/>
            <person name="Krusor M."/>
            <person name="Yao A.I."/>
            <person name="Wu D."/>
            <person name="Madern D."/>
            <person name="Eisen J.A."/>
            <person name="Darling A.E."/>
            <person name="Facciotti M.T."/>
        </authorList>
    </citation>
    <scope>NUCLEOTIDE SEQUENCE [LARGE SCALE GENOMIC DNA]</scope>
    <source>
        <strain evidence="4">ATCC 43099 / DSM 3394 / CCM 3739 / CIP 104546 / IAM 13178 / JCM 8861 / NBRC 102185 / NCIMB 2190 / MS3</strain>
        <strain evidence="2">MS-3</strain>
    </source>
</reference>
<gene>
    <name evidence="1" type="ordered locus">Nmag_1242</name>
    <name evidence="2" type="ORF">C500_18720</name>
</gene>
<evidence type="ECO:0000313" key="4">
    <source>
        <dbReference type="Proteomes" id="UP000011543"/>
    </source>
</evidence>
<evidence type="ECO:0000313" key="1">
    <source>
        <dbReference type="EMBL" id="ADD04824.1"/>
    </source>
</evidence>
<reference evidence="3" key="1">
    <citation type="submission" date="2010-02" db="EMBL/GenBank/DDBJ databases">
        <title>Complete sequence of chromosome of Natrialba magadii ATCC 43099.</title>
        <authorList>
            <consortium name="US DOE Joint Genome Institute"/>
            <person name="Lucas S."/>
            <person name="Copeland A."/>
            <person name="Lapidus A."/>
            <person name="Cheng J.-F."/>
            <person name="Bruce D."/>
            <person name="Goodwin L."/>
            <person name="Pitluck S."/>
            <person name="Davenport K."/>
            <person name="Saunders E."/>
            <person name="Detter J.C."/>
            <person name="Han C."/>
            <person name="Tapia R."/>
            <person name="Land M."/>
            <person name="Hauser L."/>
            <person name="Kyrpides N."/>
            <person name="Mikhailova N."/>
            <person name="De Castro R.E."/>
            <person name="Maupin-Furlow J.A."/>
            <person name="Woyke T."/>
        </authorList>
    </citation>
    <scope>NUCLEOTIDE SEQUENCE [LARGE SCALE GENOMIC DNA]</scope>
    <source>
        <strain evidence="3">ATCC 43099 / DSM 3394 / CCM 3739 / CIP 104546 / IAM 13178 / JCM 8861 / NBRC 102185 / NCIMB 2190 / MS3</strain>
    </source>
</reference>
<protein>
    <submittedName>
        <fullName evidence="1">Uncharacterized protein</fullName>
    </submittedName>
</protein>
<dbReference type="Proteomes" id="UP000001879">
    <property type="component" value="Chromosome"/>
</dbReference>
<accession>D3SS98</accession>